<accession>A0A364P160</accession>
<dbReference type="PRINTS" id="PR00081">
    <property type="entry name" value="GDHRDH"/>
</dbReference>
<dbReference type="Pfam" id="PF00106">
    <property type="entry name" value="adh_short"/>
    <property type="match status" value="1"/>
</dbReference>
<dbReference type="AlphaFoldDB" id="A0A364P160"/>
<protein>
    <submittedName>
        <fullName evidence="1">Short-chain dehydrogenase</fullName>
    </submittedName>
</protein>
<evidence type="ECO:0000313" key="1">
    <source>
        <dbReference type="EMBL" id="RAU22897.1"/>
    </source>
</evidence>
<organism evidence="1 2">
    <name type="scientific">Paramagnetospirillum kuznetsovii</name>
    <dbReference type="NCBI Taxonomy" id="2053833"/>
    <lineage>
        <taxon>Bacteria</taxon>
        <taxon>Pseudomonadati</taxon>
        <taxon>Pseudomonadota</taxon>
        <taxon>Alphaproteobacteria</taxon>
        <taxon>Rhodospirillales</taxon>
        <taxon>Magnetospirillaceae</taxon>
        <taxon>Paramagnetospirillum</taxon>
    </lineage>
</organism>
<dbReference type="EMBL" id="PGTO01000003">
    <property type="protein sequence ID" value="RAU22897.1"/>
    <property type="molecule type" value="Genomic_DNA"/>
</dbReference>
<comment type="caution">
    <text evidence="1">The sequence shown here is derived from an EMBL/GenBank/DDBJ whole genome shotgun (WGS) entry which is preliminary data.</text>
</comment>
<gene>
    <name evidence="1" type="ORF">CU669_05810</name>
</gene>
<dbReference type="OrthoDB" id="9785826at2"/>
<dbReference type="PANTHER" id="PTHR45458">
    <property type="entry name" value="SHORT-CHAIN DEHYDROGENASE/REDUCTASE SDR"/>
    <property type="match status" value="1"/>
</dbReference>
<reference evidence="1 2" key="1">
    <citation type="submission" date="2017-11" db="EMBL/GenBank/DDBJ databases">
        <title>Draft genome sequence of magnetotactic bacterium Magnetospirillum kuznetsovii LBB-42.</title>
        <authorList>
            <person name="Grouzdev D.S."/>
            <person name="Rysina M.S."/>
            <person name="Baslerov R.V."/>
            <person name="Koziaeva V."/>
        </authorList>
    </citation>
    <scope>NUCLEOTIDE SEQUENCE [LARGE SCALE GENOMIC DNA]</scope>
    <source>
        <strain evidence="1 2">LBB-42</strain>
    </source>
</reference>
<dbReference type="PANTHER" id="PTHR45458:SF1">
    <property type="entry name" value="SHORT CHAIN DEHYDROGENASE"/>
    <property type="match status" value="1"/>
</dbReference>
<dbReference type="Gene3D" id="3.40.50.720">
    <property type="entry name" value="NAD(P)-binding Rossmann-like Domain"/>
    <property type="match status" value="1"/>
</dbReference>
<evidence type="ECO:0000313" key="2">
    <source>
        <dbReference type="Proteomes" id="UP000251075"/>
    </source>
</evidence>
<name>A0A364P160_9PROT</name>
<dbReference type="InterPro" id="IPR036291">
    <property type="entry name" value="NAD(P)-bd_dom_sf"/>
</dbReference>
<dbReference type="Proteomes" id="UP000251075">
    <property type="component" value="Unassembled WGS sequence"/>
</dbReference>
<dbReference type="GO" id="GO:0016616">
    <property type="term" value="F:oxidoreductase activity, acting on the CH-OH group of donors, NAD or NADP as acceptor"/>
    <property type="evidence" value="ECO:0007669"/>
    <property type="project" value="TreeGrafter"/>
</dbReference>
<proteinExistence type="predicted"/>
<dbReference type="InterPro" id="IPR052184">
    <property type="entry name" value="SDR_enzymes"/>
</dbReference>
<dbReference type="InterPro" id="IPR002347">
    <property type="entry name" value="SDR_fam"/>
</dbReference>
<dbReference type="RefSeq" id="WP_112142880.1">
    <property type="nucleotide sequence ID" value="NZ_PGTO01000003.1"/>
</dbReference>
<keyword evidence="2" id="KW-1185">Reference proteome</keyword>
<sequence>MPAILIIGASRGLGLEFVRQYAADGWRVLATVRDPAKGRAVSEAGAEIYICDVADPASIRRLAASLATVKLDIVLHNAGIYGEAQDFGAVDPDKFLEVMRIDALAPLKVAEAFADHLDGRKIFAAVSSMMGSVTDNTSGGSYAYRAAKAALNMVIKGLAVDLAPRGILTVALSPGWVRTDMGGPTAPLDPPEAITGMRKVLADLKAADSGHLVHYDGRVLPW</sequence>
<dbReference type="CDD" id="cd05325">
    <property type="entry name" value="carb_red_sniffer_like_SDR_c"/>
    <property type="match status" value="1"/>
</dbReference>
<dbReference type="SUPFAM" id="SSF51735">
    <property type="entry name" value="NAD(P)-binding Rossmann-fold domains"/>
    <property type="match status" value="1"/>
</dbReference>